<gene>
    <name evidence="1" type="ORF">SAMN04489747_2967</name>
</gene>
<protein>
    <submittedName>
        <fullName evidence="1">Uncharacterized protein</fullName>
    </submittedName>
</protein>
<proteinExistence type="predicted"/>
<organism evidence="1 2">
    <name type="scientific">Auraticoccus monumenti</name>
    <dbReference type="NCBI Taxonomy" id="675864"/>
    <lineage>
        <taxon>Bacteria</taxon>
        <taxon>Bacillati</taxon>
        <taxon>Actinomycetota</taxon>
        <taxon>Actinomycetes</taxon>
        <taxon>Propionibacteriales</taxon>
        <taxon>Propionibacteriaceae</taxon>
        <taxon>Auraticoccus</taxon>
    </lineage>
</organism>
<evidence type="ECO:0000313" key="2">
    <source>
        <dbReference type="Proteomes" id="UP000198546"/>
    </source>
</evidence>
<keyword evidence="2" id="KW-1185">Reference proteome</keyword>
<accession>A0A1G7BHX9</accession>
<dbReference type="EMBL" id="LT629688">
    <property type="protein sequence ID" value="SDE26718.1"/>
    <property type="molecule type" value="Genomic_DNA"/>
</dbReference>
<dbReference type="Proteomes" id="UP000198546">
    <property type="component" value="Chromosome i"/>
</dbReference>
<name>A0A1G7BHX9_9ACTN</name>
<dbReference type="STRING" id="675864.SAMN04489747_2967"/>
<dbReference type="AlphaFoldDB" id="A0A1G7BHX9"/>
<evidence type="ECO:0000313" key="1">
    <source>
        <dbReference type="EMBL" id="SDE26718.1"/>
    </source>
</evidence>
<sequence length="144" mass="15821">MVAAAAAVVVGLLLELIGFGLRLPFLILLVVAAVVARWFLGTVLDPAPTDVTPVPEPGVVAPVNRNLDRRVRVLETRLWGVQPAHGMNRTEVARTIADLTERRRQVSGHEGPLPTVLAEYLSTEPPPALSRRRMRTILQELNRL</sequence>
<reference evidence="1 2" key="1">
    <citation type="submission" date="2016-10" db="EMBL/GenBank/DDBJ databases">
        <authorList>
            <person name="de Groot N.N."/>
        </authorList>
    </citation>
    <scope>NUCLEOTIDE SEQUENCE [LARGE SCALE GENOMIC DNA]</scope>
    <source>
        <strain evidence="1 2">MON 2.2</strain>
    </source>
</reference>